<sequence length="219" mass="24972">MKNIDINTQKILDKFPELSDGIGCLQNYEQSLHVDRTVTPIAQRPRRVPFHLRKQVSDKLEELQSLDIIEPAEGPTSWVSPIVAAPKPHNSDEIRLCGDYRRTNQALLRERHPIPTVDELMEEMSGAVVFSKLDLKAGYHQIVLEENSRNITTFCTHKGLFRYKRLPFGLSCASEVFQNAIQQALQGLHGVRNIADDIIVWGKTQTQHDKNLEALLQRL</sequence>
<feature type="domain" description="Reverse transcriptase" evidence="1">
    <location>
        <begin position="88"/>
        <end position="219"/>
    </location>
</feature>
<dbReference type="PANTHER" id="PTHR37984">
    <property type="entry name" value="PROTEIN CBG26694"/>
    <property type="match status" value="1"/>
</dbReference>
<dbReference type="InterPro" id="IPR050951">
    <property type="entry name" value="Retrovirus_Pol_polyprotein"/>
</dbReference>
<gene>
    <name evidence="2" type="ORF">PACLA_8A079088</name>
</gene>
<dbReference type="InterPro" id="IPR043128">
    <property type="entry name" value="Rev_trsase/Diguanyl_cyclase"/>
</dbReference>
<reference evidence="2" key="1">
    <citation type="submission" date="2020-04" db="EMBL/GenBank/DDBJ databases">
        <authorList>
            <person name="Alioto T."/>
            <person name="Alioto T."/>
            <person name="Gomez Garrido J."/>
        </authorList>
    </citation>
    <scope>NUCLEOTIDE SEQUENCE</scope>
    <source>
        <strain evidence="2">A484AB</strain>
    </source>
</reference>
<dbReference type="InterPro" id="IPR000477">
    <property type="entry name" value="RT_dom"/>
</dbReference>
<feature type="non-terminal residue" evidence="2">
    <location>
        <position position="219"/>
    </location>
</feature>
<keyword evidence="3" id="KW-1185">Reference proteome</keyword>
<name>A0A6S7LNW4_PARCT</name>
<dbReference type="PANTHER" id="PTHR37984:SF11">
    <property type="entry name" value="INTEGRASE CATALYTIC DOMAIN-CONTAINING PROTEIN"/>
    <property type="match status" value="1"/>
</dbReference>
<dbReference type="Gene3D" id="3.30.70.270">
    <property type="match status" value="1"/>
</dbReference>
<dbReference type="SUPFAM" id="SSF56672">
    <property type="entry name" value="DNA/RNA polymerases"/>
    <property type="match status" value="1"/>
</dbReference>
<dbReference type="Proteomes" id="UP001152795">
    <property type="component" value="Unassembled WGS sequence"/>
</dbReference>
<organism evidence="2 3">
    <name type="scientific">Paramuricea clavata</name>
    <name type="common">Red gorgonian</name>
    <name type="synonym">Violescent sea-whip</name>
    <dbReference type="NCBI Taxonomy" id="317549"/>
    <lineage>
        <taxon>Eukaryota</taxon>
        <taxon>Metazoa</taxon>
        <taxon>Cnidaria</taxon>
        <taxon>Anthozoa</taxon>
        <taxon>Octocorallia</taxon>
        <taxon>Malacalcyonacea</taxon>
        <taxon>Plexauridae</taxon>
        <taxon>Paramuricea</taxon>
    </lineage>
</organism>
<dbReference type="Pfam" id="PF00078">
    <property type="entry name" value="RVT_1"/>
    <property type="match status" value="1"/>
</dbReference>
<dbReference type="CDD" id="cd01647">
    <property type="entry name" value="RT_LTR"/>
    <property type="match status" value="1"/>
</dbReference>
<comment type="caution">
    <text evidence="2">The sequence shown here is derived from an EMBL/GenBank/DDBJ whole genome shotgun (WGS) entry which is preliminary data.</text>
</comment>
<dbReference type="Gene3D" id="3.10.10.10">
    <property type="entry name" value="HIV Type 1 Reverse Transcriptase, subunit A, domain 1"/>
    <property type="match status" value="1"/>
</dbReference>
<accession>A0A6S7LNW4</accession>
<dbReference type="EMBL" id="CACRXK020021604">
    <property type="protein sequence ID" value="CAB4035999.1"/>
    <property type="molecule type" value="Genomic_DNA"/>
</dbReference>
<protein>
    <recommendedName>
        <fullName evidence="1">Reverse transcriptase domain-containing protein</fullName>
    </recommendedName>
</protein>
<dbReference type="AlphaFoldDB" id="A0A6S7LNW4"/>
<evidence type="ECO:0000259" key="1">
    <source>
        <dbReference type="Pfam" id="PF00078"/>
    </source>
</evidence>
<dbReference type="InterPro" id="IPR043502">
    <property type="entry name" value="DNA/RNA_pol_sf"/>
</dbReference>
<dbReference type="OrthoDB" id="10060843at2759"/>
<proteinExistence type="predicted"/>
<evidence type="ECO:0000313" key="2">
    <source>
        <dbReference type="EMBL" id="CAB4035999.1"/>
    </source>
</evidence>
<evidence type="ECO:0000313" key="3">
    <source>
        <dbReference type="Proteomes" id="UP001152795"/>
    </source>
</evidence>